<gene>
    <name evidence="5" type="ORF">N0V93_004276</name>
</gene>
<keyword evidence="4" id="KW-0812">Transmembrane</keyword>
<dbReference type="Proteomes" id="UP001140453">
    <property type="component" value="Unassembled WGS sequence"/>
</dbReference>
<feature type="transmembrane region" description="Helical" evidence="4">
    <location>
        <begin position="270"/>
        <end position="291"/>
    </location>
</feature>
<evidence type="ECO:0000313" key="6">
    <source>
        <dbReference type="Proteomes" id="UP001140453"/>
    </source>
</evidence>
<dbReference type="EMBL" id="JAPEVB010000003">
    <property type="protein sequence ID" value="KAJ4390678.1"/>
    <property type="molecule type" value="Genomic_DNA"/>
</dbReference>
<feature type="transmembrane region" description="Helical" evidence="4">
    <location>
        <begin position="360"/>
        <end position="379"/>
    </location>
</feature>
<feature type="transmembrane region" description="Helical" evidence="4">
    <location>
        <begin position="101"/>
        <end position="124"/>
    </location>
</feature>
<evidence type="ECO:0000256" key="4">
    <source>
        <dbReference type="SAM" id="Phobius"/>
    </source>
</evidence>
<feature type="compositionally biased region" description="Polar residues" evidence="3">
    <location>
        <begin position="26"/>
        <end position="53"/>
    </location>
</feature>
<name>A0A9W9CW19_9PEZI</name>
<feature type="transmembrane region" description="Helical" evidence="4">
    <location>
        <begin position="303"/>
        <end position="322"/>
    </location>
</feature>
<dbReference type="GO" id="GO:0016020">
    <property type="term" value="C:membrane"/>
    <property type="evidence" value="ECO:0007669"/>
    <property type="project" value="UniProtKB-SubCell"/>
</dbReference>
<dbReference type="PANTHER" id="PTHR11360:SF287">
    <property type="entry name" value="MFS MONOCARBOXYLATE TRANSPORTER"/>
    <property type="match status" value="1"/>
</dbReference>
<organism evidence="5 6">
    <name type="scientific">Gnomoniopsis smithogilvyi</name>
    <dbReference type="NCBI Taxonomy" id="1191159"/>
    <lineage>
        <taxon>Eukaryota</taxon>
        <taxon>Fungi</taxon>
        <taxon>Dikarya</taxon>
        <taxon>Ascomycota</taxon>
        <taxon>Pezizomycotina</taxon>
        <taxon>Sordariomycetes</taxon>
        <taxon>Sordariomycetidae</taxon>
        <taxon>Diaporthales</taxon>
        <taxon>Gnomoniaceae</taxon>
        <taxon>Gnomoniopsis</taxon>
    </lineage>
</organism>
<evidence type="ECO:0000256" key="3">
    <source>
        <dbReference type="SAM" id="MobiDB-lite"/>
    </source>
</evidence>
<feature type="transmembrane region" description="Helical" evidence="4">
    <location>
        <begin position="136"/>
        <end position="154"/>
    </location>
</feature>
<accession>A0A9W9CW19</accession>
<dbReference type="OrthoDB" id="2213137at2759"/>
<dbReference type="PANTHER" id="PTHR11360">
    <property type="entry name" value="MONOCARBOXYLATE TRANSPORTER"/>
    <property type="match status" value="1"/>
</dbReference>
<evidence type="ECO:0000256" key="2">
    <source>
        <dbReference type="ARBA" id="ARBA00006727"/>
    </source>
</evidence>
<evidence type="ECO:0000256" key="1">
    <source>
        <dbReference type="ARBA" id="ARBA00004141"/>
    </source>
</evidence>
<dbReference type="GO" id="GO:0022857">
    <property type="term" value="F:transmembrane transporter activity"/>
    <property type="evidence" value="ECO:0007669"/>
    <property type="project" value="InterPro"/>
</dbReference>
<dbReference type="InterPro" id="IPR036259">
    <property type="entry name" value="MFS_trans_sf"/>
</dbReference>
<keyword evidence="4" id="KW-0472">Membrane</keyword>
<comment type="similarity">
    <text evidence="2">Belongs to the major facilitator superfamily. Monocarboxylate porter (TC 2.A.1.13) family.</text>
</comment>
<dbReference type="SUPFAM" id="SSF103473">
    <property type="entry name" value="MFS general substrate transporter"/>
    <property type="match status" value="1"/>
</dbReference>
<dbReference type="Pfam" id="PF07690">
    <property type="entry name" value="MFS_1"/>
    <property type="match status" value="1"/>
</dbReference>
<reference evidence="5" key="1">
    <citation type="submission" date="2022-10" db="EMBL/GenBank/DDBJ databases">
        <title>Tapping the CABI collections for fungal endophytes: first genome assemblies for Collariella, Neodidymelliopsis, Ascochyta clinopodiicola, Didymella pomorum, Didymosphaeria variabile, Neocosmospora piperis and Neocucurbitaria cava.</title>
        <authorList>
            <person name="Hill R."/>
        </authorList>
    </citation>
    <scope>NUCLEOTIDE SEQUENCE</scope>
    <source>
        <strain evidence="5">IMI 355082</strain>
    </source>
</reference>
<dbReference type="Gene3D" id="1.20.1250.20">
    <property type="entry name" value="MFS general substrate transporter like domains"/>
    <property type="match status" value="2"/>
</dbReference>
<feature type="transmembrane region" description="Helical" evidence="4">
    <location>
        <begin position="229"/>
        <end position="249"/>
    </location>
</feature>
<evidence type="ECO:0008006" key="7">
    <source>
        <dbReference type="Google" id="ProtNLM"/>
    </source>
</evidence>
<comment type="subcellular location">
    <subcellularLocation>
        <location evidence="1">Membrane</location>
        <topology evidence="1">Multi-pass membrane protein</topology>
    </subcellularLocation>
</comment>
<feature type="transmembrane region" description="Helical" evidence="4">
    <location>
        <begin position="65"/>
        <end position="89"/>
    </location>
</feature>
<dbReference type="AlphaFoldDB" id="A0A9W9CW19"/>
<feature type="transmembrane region" description="Helical" evidence="4">
    <location>
        <begin position="196"/>
        <end position="217"/>
    </location>
</feature>
<feature type="transmembrane region" description="Helical" evidence="4">
    <location>
        <begin position="334"/>
        <end position="354"/>
    </location>
</feature>
<protein>
    <recommendedName>
        <fullName evidence="7">Major facilitator superfamily (MFS) profile domain-containing protein</fullName>
    </recommendedName>
</protein>
<comment type="caution">
    <text evidence="5">The sequence shown here is derived from an EMBL/GenBank/DDBJ whole genome shotgun (WGS) entry which is preliminary data.</text>
</comment>
<keyword evidence="6" id="KW-1185">Reference proteome</keyword>
<dbReference type="InterPro" id="IPR011701">
    <property type="entry name" value="MFS"/>
</dbReference>
<evidence type="ECO:0000313" key="5">
    <source>
        <dbReference type="EMBL" id="KAJ4390678.1"/>
    </source>
</evidence>
<keyword evidence="4" id="KW-1133">Transmembrane helix</keyword>
<feature type="region of interest" description="Disordered" evidence="3">
    <location>
        <begin position="26"/>
        <end position="58"/>
    </location>
</feature>
<dbReference type="InterPro" id="IPR050327">
    <property type="entry name" value="Proton-linked_MCT"/>
</dbReference>
<sequence>MSQTQSVTIELEDLSTYPPASILQDTKTSTQQLTNAQQHGQSSLSESQTSGEESSLPPVDRGKDAWFFLAACWAVEAITFGFGFSFGIFQDYYSSHEPFVGSSSIAAIGTTTSGLMYIGTPFVLTICRLYPRWTRWFTLIGLTICSLSMAISSFCNTVPQLIGVQGVLFGCGGCIGYCPCTLYIDEWFDRRKGMAYGIVWSAAGAGGVILPLALQASLDSLGFRTTMRIWSGIIFACAIPLTWFVKPRLPALANRHKTPFRMRFAISKRFILYQTANIVEATGYFLPSIYLPTFARETAGTSNFMSALTLLLINLTCTMGLISMGSLSDRLQVTTCMIISATGAAVAVLVIWGLSASLPVLYVFCVFYGLFAGSWSATWPGIMRDMARNGESDGYGLTDPVMVQGHLCVGRGLGNVMSGPLSAALIRGAPWKGQARGGFGTGYGVLILYTGVTALSGMVPFFGSLLGLI</sequence>
<feature type="transmembrane region" description="Helical" evidence="4">
    <location>
        <begin position="446"/>
        <end position="468"/>
    </location>
</feature>
<feature type="transmembrane region" description="Helical" evidence="4">
    <location>
        <begin position="160"/>
        <end position="184"/>
    </location>
</feature>
<proteinExistence type="inferred from homology"/>